<feature type="transmembrane region" description="Helical" evidence="2">
    <location>
        <begin position="380"/>
        <end position="397"/>
    </location>
</feature>
<evidence type="ECO:0000259" key="4">
    <source>
        <dbReference type="Pfam" id="PF13401"/>
    </source>
</evidence>
<evidence type="ECO:0000256" key="1">
    <source>
        <dbReference type="SAM" id="MobiDB-lite"/>
    </source>
</evidence>
<accession>A6DFT5</accession>
<comment type="caution">
    <text evidence="5">The sequence shown here is derived from an EMBL/GenBank/DDBJ whole genome shotgun (WGS) entry which is preliminary data.</text>
</comment>
<dbReference type="EMBL" id="ABCK01000001">
    <property type="protein sequence ID" value="EDM29665.1"/>
    <property type="molecule type" value="Genomic_DNA"/>
</dbReference>
<feature type="signal peptide" evidence="3">
    <location>
        <begin position="1"/>
        <end position="18"/>
    </location>
</feature>
<gene>
    <name evidence="5" type="ORF">LNTAR_17983</name>
</gene>
<dbReference type="Gene3D" id="3.40.50.300">
    <property type="entry name" value="P-loop containing nucleotide triphosphate hydrolases"/>
    <property type="match status" value="1"/>
</dbReference>
<dbReference type="AlphaFoldDB" id="A6DFT5"/>
<keyword evidence="2" id="KW-0472">Membrane</keyword>
<feature type="chain" id="PRO_5002693876" description="ORC1/DEAH AAA+ ATPase domain-containing protein" evidence="3">
    <location>
        <begin position="19"/>
        <end position="818"/>
    </location>
</feature>
<dbReference type="Proteomes" id="UP000004947">
    <property type="component" value="Unassembled WGS sequence"/>
</dbReference>
<dbReference type="eggNOG" id="COG1474">
    <property type="taxonomic scope" value="Bacteria"/>
</dbReference>
<organism evidence="5 6">
    <name type="scientific">Lentisphaera araneosa HTCC2155</name>
    <dbReference type="NCBI Taxonomy" id="313628"/>
    <lineage>
        <taxon>Bacteria</taxon>
        <taxon>Pseudomonadati</taxon>
        <taxon>Lentisphaerota</taxon>
        <taxon>Lentisphaeria</taxon>
        <taxon>Lentisphaerales</taxon>
        <taxon>Lentisphaeraceae</taxon>
        <taxon>Lentisphaera</taxon>
    </lineage>
</organism>
<evidence type="ECO:0000256" key="3">
    <source>
        <dbReference type="SAM" id="SignalP"/>
    </source>
</evidence>
<evidence type="ECO:0000313" key="5">
    <source>
        <dbReference type="EMBL" id="EDM29665.1"/>
    </source>
</evidence>
<feature type="transmembrane region" description="Helical" evidence="2">
    <location>
        <begin position="350"/>
        <end position="368"/>
    </location>
</feature>
<proteinExistence type="predicted"/>
<keyword evidence="2" id="KW-0812">Transmembrane</keyword>
<feature type="transmembrane region" description="Helical" evidence="2">
    <location>
        <begin position="239"/>
        <end position="262"/>
    </location>
</feature>
<feature type="transmembrane region" description="Helical" evidence="2">
    <location>
        <begin position="308"/>
        <end position="330"/>
    </location>
</feature>
<keyword evidence="6" id="KW-1185">Reference proteome</keyword>
<dbReference type="RefSeq" id="WP_007276784.1">
    <property type="nucleotide sequence ID" value="NZ_ABCK01000001.1"/>
</dbReference>
<keyword evidence="2" id="KW-1133">Transmembrane helix</keyword>
<sequence length="818" mass="94966">MKIYFSLLTFFLSYMTLAQSTLPSTSEEENPQSPSSSVESAPAQTPAVQAPAATTETSPMQTPAPEKEPAPLKRSQLELYHNQATQLKKVTSELNNQIEALEKLNLINDTSRKVTKKTLPKIEESITEILKLSKQIHLSYKIDKKEASQNDVDFSQKNLKYREIFFNLATALDQAQSSRDFCFKNTTSVNKNSLDNFNADSITRLKGEMSEVLTELRFYYLTLNKRFQKSWQDFSTSPIPLLAVIFKSLFLLYLFNSWFKWLQKRENKRPSTWLWYSLQLSPALKKVLMVYIIATPIYTLFTYPDIKIYIKICYVYVAANLVINICNSLASRRNYTFNQVDKPELRQKTLKIIVGFLALIYVFKRISLLFLEGCWMIQSWMYWLLVALFIAASYHILKIWKTNILQMIDEISNETSNLKKIKGFSNREVYKIFTALLGGIYFFLKGTLQWILITLSNFEIFRPMMASFLTLKAIRPEDDNAEGLKLIDEERYIPADSDILVNDYAAQELDQIIKHENRTGMHLITGEKGLGKTTFLKRLEKSLKENTKLIFHTCDHTNAESFIERMQEIVKESKKDDFQSTTVLIDDFHHIFKATIGGFEIVDRFIDLVRTEQDSMTWYVSINNESWQVLKRIRAKKILFESVTKLPKWDMPQLQMMISSRIKNLGMKISFQGLVIPRHLDSPQIDGRRKKDLSYYRILRDYSEGNPSVALYCFNLSLYEGKQGDVLEVRLFNPPSLAELESMPALSYFILRTIVQMAKTNRADLKDCAAEKSSLVDDSLHLLLTHGFIKEHDGFYKIATRWFRPVMIILQRQHLLSK</sequence>
<keyword evidence="3" id="KW-0732">Signal</keyword>
<feature type="transmembrane region" description="Helical" evidence="2">
    <location>
        <begin position="429"/>
        <end position="452"/>
    </location>
</feature>
<feature type="region of interest" description="Disordered" evidence="1">
    <location>
        <begin position="20"/>
        <end position="72"/>
    </location>
</feature>
<feature type="domain" description="ORC1/DEAH AAA+ ATPase" evidence="4">
    <location>
        <begin position="518"/>
        <end position="603"/>
    </location>
</feature>
<dbReference type="InterPro" id="IPR027417">
    <property type="entry name" value="P-loop_NTPase"/>
</dbReference>
<protein>
    <recommendedName>
        <fullName evidence="4">ORC1/DEAH AAA+ ATPase domain-containing protein</fullName>
    </recommendedName>
</protein>
<feature type="compositionally biased region" description="Low complexity" evidence="1">
    <location>
        <begin position="31"/>
        <end position="55"/>
    </location>
</feature>
<dbReference type="GO" id="GO:0016887">
    <property type="term" value="F:ATP hydrolysis activity"/>
    <property type="evidence" value="ECO:0007669"/>
    <property type="project" value="InterPro"/>
</dbReference>
<feature type="transmembrane region" description="Helical" evidence="2">
    <location>
        <begin position="283"/>
        <end position="302"/>
    </location>
</feature>
<dbReference type="OrthoDB" id="7431501at2"/>
<dbReference type="InterPro" id="IPR049945">
    <property type="entry name" value="AAA_22"/>
</dbReference>
<dbReference type="Pfam" id="PF13401">
    <property type="entry name" value="AAA_22"/>
    <property type="match status" value="1"/>
</dbReference>
<dbReference type="STRING" id="313628.LNTAR_17983"/>
<reference evidence="5 6" key="1">
    <citation type="journal article" date="2010" name="J. Bacteriol.">
        <title>Genome sequence of Lentisphaera araneosa HTCC2155T, the type species of the order Lentisphaerales in the phylum Lentisphaerae.</title>
        <authorList>
            <person name="Thrash J.C."/>
            <person name="Cho J.C."/>
            <person name="Vergin K.L."/>
            <person name="Morris R.M."/>
            <person name="Giovannoni S.J."/>
        </authorList>
    </citation>
    <scope>NUCLEOTIDE SEQUENCE [LARGE SCALE GENOMIC DNA]</scope>
    <source>
        <strain evidence="5 6">HTCC2155</strain>
    </source>
</reference>
<dbReference type="SUPFAM" id="SSF52540">
    <property type="entry name" value="P-loop containing nucleoside triphosphate hydrolases"/>
    <property type="match status" value="1"/>
</dbReference>
<evidence type="ECO:0000256" key="2">
    <source>
        <dbReference type="SAM" id="Phobius"/>
    </source>
</evidence>
<evidence type="ECO:0000313" key="6">
    <source>
        <dbReference type="Proteomes" id="UP000004947"/>
    </source>
</evidence>
<name>A6DFT5_9BACT</name>